<gene>
    <name evidence="7" type="ORF">J2739_005233</name>
</gene>
<keyword evidence="5" id="KW-0732">Signal</keyword>
<evidence type="ECO:0000313" key="8">
    <source>
        <dbReference type="Proteomes" id="UP001184230"/>
    </source>
</evidence>
<dbReference type="InterPro" id="IPR008972">
    <property type="entry name" value="Cupredoxin"/>
</dbReference>
<comment type="subcellular location">
    <subcellularLocation>
        <location evidence="1">Periplasm</location>
    </subcellularLocation>
</comment>
<keyword evidence="3" id="KW-0574">Periplasm</keyword>
<dbReference type="Pfam" id="PF00127">
    <property type="entry name" value="Copper-bind"/>
    <property type="match status" value="1"/>
</dbReference>
<dbReference type="Gene3D" id="2.40.50.320">
    <property type="entry name" value="Copper binding periplasmic protein CusF"/>
    <property type="match status" value="1"/>
</dbReference>
<dbReference type="Pfam" id="PF11604">
    <property type="entry name" value="CusF_Ec"/>
    <property type="match status" value="1"/>
</dbReference>
<dbReference type="InterPro" id="IPR021647">
    <property type="entry name" value="CusF_Ec"/>
</dbReference>
<dbReference type="PANTHER" id="PTHR38439:SF3">
    <property type="entry name" value="COPPER-RESISTANT CUPROPROTEIN COPI"/>
    <property type="match status" value="1"/>
</dbReference>
<organism evidence="7 8">
    <name type="scientific">Variovorax soli</name>
    <dbReference type="NCBI Taxonomy" id="376815"/>
    <lineage>
        <taxon>Bacteria</taxon>
        <taxon>Pseudomonadati</taxon>
        <taxon>Pseudomonadota</taxon>
        <taxon>Betaproteobacteria</taxon>
        <taxon>Burkholderiales</taxon>
        <taxon>Comamonadaceae</taxon>
        <taxon>Variovorax</taxon>
    </lineage>
</organism>
<dbReference type="InterPro" id="IPR050845">
    <property type="entry name" value="Cu-binding_ET"/>
</dbReference>
<dbReference type="EMBL" id="JAVDRF010000017">
    <property type="protein sequence ID" value="MDR6539437.1"/>
    <property type="molecule type" value="Genomic_DNA"/>
</dbReference>
<feature type="signal peptide" evidence="5">
    <location>
        <begin position="1"/>
        <end position="23"/>
    </location>
</feature>
<dbReference type="Gene3D" id="2.60.40.420">
    <property type="entry name" value="Cupredoxins - blue copper proteins"/>
    <property type="match status" value="1"/>
</dbReference>
<feature type="domain" description="Blue (type 1) copper" evidence="6">
    <location>
        <begin position="50"/>
        <end position="157"/>
    </location>
</feature>
<dbReference type="CDD" id="cd04211">
    <property type="entry name" value="Cupredoxin_like_2"/>
    <property type="match status" value="1"/>
</dbReference>
<evidence type="ECO:0000313" key="7">
    <source>
        <dbReference type="EMBL" id="MDR6539437.1"/>
    </source>
</evidence>
<sequence length="236" mass="25085">MKNTLCNTALAALLVLTSTGTSAGGNHAGGHDHADAIGAPGIAANATRTVNVEMTDAMRFNPSGIDVKQGDTVRFVVTNSGKLKHELVLGTEEALKAHYEVMKKNPGMEHADPNMVTLAAGQTGEIVWQFTKAGKVNFACLQPGHYEAGMKGAVNVEGSAAAAELTEGEIRKIDKDGKKLTLKHGPLKNLDMPGMTMVFQVKDEAMLDTLQVGDKVRFEAEKIGGKFTVTRIEAVR</sequence>
<comment type="caution">
    <text evidence="7">The sequence shown here is derived from an EMBL/GenBank/DDBJ whole genome shotgun (WGS) entry which is preliminary data.</text>
</comment>
<proteinExistence type="predicted"/>
<accession>A0ABU1NM54</accession>
<dbReference type="SUPFAM" id="SSF49503">
    <property type="entry name" value="Cupredoxins"/>
    <property type="match status" value="1"/>
</dbReference>
<evidence type="ECO:0000256" key="3">
    <source>
        <dbReference type="ARBA" id="ARBA00022764"/>
    </source>
</evidence>
<protein>
    <submittedName>
        <fullName evidence="7">Cupredoxin-like copper-binding protein</fullName>
    </submittedName>
</protein>
<keyword evidence="4" id="KW-0186">Copper</keyword>
<evidence type="ECO:0000256" key="4">
    <source>
        <dbReference type="ARBA" id="ARBA00023008"/>
    </source>
</evidence>
<feature type="chain" id="PRO_5046314394" evidence="5">
    <location>
        <begin position="24"/>
        <end position="236"/>
    </location>
</feature>
<evidence type="ECO:0000256" key="5">
    <source>
        <dbReference type="SAM" id="SignalP"/>
    </source>
</evidence>
<evidence type="ECO:0000256" key="2">
    <source>
        <dbReference type="ARBA" id="ARBA00022723"/>
    </source>
</evidence>
<dbReference type="InterPro" id="IPR000923">
    <property type="entry name" value="BlueCu_1"/>
</dbReference>
<keyword evidence="2" id="KW-0479">Metal-binding</keyword>
<dbReference type="Proteomes" id="UP001184230">
    <property type="component" value="Unassembled WGS sequence"/>
</dbReference>
<evidence type="ECO:0000256" key="1">
    <source>
        <dbReference type="ARBA" id="ARBA00004418"/>
    </source>
</evidence>
<keyword evidence="8" id="KW-1185">Reference proteome</keyword>
<dbReference type="PANTHER" id="PTHR38439">
    <property type="entry name" value="AURACYANIN-B"/>
    <property type="match status" value="1"/>
</dbReference>
<reference evidence="7 8" key="1">
    <citation type="submission" date="2023-07" db="EMBL/GenBank/DDBJ databases">
        <title>Sorghum-associated microbial communities from plants grown in Nebraska, USA.</title>
        <authorList>
            <person name="Schachtman D."/>
        </authorList>
    </citation>
    <scope>NUCLEOTIDE SEQUENCE [LARGE SCALE GENOMIC DNA]</scope>
    <source>
        <strain evidence="7 8">DS1781</strain>
    </source>
</reference>
<dbReference type="InterPro" id="IPR042230">
    <property type="entry name" value="CusF_sf"/>
</dbReference>
<name>A0ABU1NM54_9BURK</name>
<evidence type="ECO:0000259" key="6">
    <source>
        <dbReference type="Pfam" id="PF00127"/>
    </source>
</evidence>